<dbReference type="SUPFAM" id="SSF53790">
    <property type="entry name" value="Tetrapyrrole methylase"/>
    <property type="match status" value="1"/>
</dbReference>
<dbReference type="AlphaFoldDB" id="A0A6J6P0L0"/>
<dbReference type="PANTHER" id="PTHR45790">
    <property type="entry name" value="SIROHEME SYNTHASE-RELATED"/>
    <property type="match status" value="1"/>
</dbReference>
<dbReference type="InterPro" id="IPR035996">
    <property type="entry name" value="4pyrrol_Methylase_sf"/>
</dbReference>
<evidence type="ECO:0000256" key="5">
    <source>
        <dbReference type="ARBA" id="ARBA00023244"/>
    </source>
</evidence>
<evidence type="ECO:0000256" key="4">
    <source>
        <dbReference type="ARBA" id="ARBA00022691"/>
    </source>
</evidence>
<dbReference type="GO" id="GO:0004851">
    <property type="term" value="F:uroporphyrin-III C-methyltransferase activity"/>
    <property type="evidence" value="ECO:0007669"/>
    <property type="project" value="UniProtKB-EC"/>
</dbReference>
<dbReference type="NCBIfam" id="TIGR01469">
    <property type="entry name" value="cobA_cysG_Cterm"/>
    <property type="match status" value="1"/>
</dbReference>
<dbReference type="InterPro" id="IPR006366">
    <property type="entry name" value="CobA/CysG_C"/>
</dbReference>
<evidence type="ECO:0000256" key="3">
    <source>
        <dbReference type="ARBA" id="ARBA00022679"/>
    </source>
</evidence>
<sequence>MTVHLVGAGPGDPGLITVRGLELIRRCEAIVYDDLVSDELVDEAPADALRISRRGMKQAAVNDLIVELGLQGLDVVRLKGGDPFVFGRGGEEALVLAAAGIEFDVVAGVSAMASVPGSFLIPITHRGVSAQVTLVSGQSAFGDDLPLETLAKAPGTLVVFMGLGRLDIVTAGLITHGRDASTPAAVISNGTLPNEKIVTGTLRDIAKLAAAEDLPSPALFVVGDVIAVGDYVESVRVSNRPGVAAS</sequence>
<accession>A0A6J6P0L0</accession>
<dbReference type="NCBIfam" id="NF004790">
    <property type="entry name" value="PRK06136.1"/>
    <property type="match status" value="1"/>
</dbReference>
<dbReference type="GO" id="GO:0032259">
    <property type="term" value="P:methylation"/>
    <property type="evidence" value="ECO:0007669"/>
    <property type="project" value="UniProtKB-KW"/>
</dbReference>
<dbReference type="InterPro" id="IPR000878">
    <property type="entry name" value="4pyrrol_Mease"/>
</dbReference>
<dbReference type="Gene3D" id="3.30.950.10">
    <property type="entry name" value="Methyltransferase, Cobalt-precorrin-4 Transmethylase, Domain 2"/>
    <property type="match status" value="1"/>
</dbReference>
<keyword evidence="4" id="KW-0949">S-adenosyl-L-methionine</keyword>
<name>A0A6J6P0L0_9ZZZZ</name>
<keyword evidence="2" id="KW-0489">Methyltransferase</keyword>
<evidence type="ECO:0000313" key="7">
    <source>
        <dbReference type="EMBL" id="CAB4690113.1"/>
    </source>
</evidence>
<organism evidence="7">
    <name type="scientific">freshwater metagenome</name>
    <dbReference type="NCBI Taxonomy" id="449393"/>
    <lineage>
        <taxon>unclassified sequences</taxon>
        <taxon>metagenomes</taxon>
        <taxon>ecological metagenomes</taxon>
    </lineage>
</organism>
<protein>
    <recommendedName>
        <fullName evidence="1">uroporphyrinogen-III C-methyltransferase</fullName>
        <ecNumber evidence="1">2.1.1.107</ecNumber>
    </recommendedName>
</protein>
<dbReference type="FunFam" id="3.40.1010.10:FF:000001">
    <property type="entry name" value="Siroheme synthase"/>
    <property type="match status" value="1"/>
</dbReference>
<reference evidence="7" key="1">
    <citation type="submission" date="2020-05" db="EMBL/GenBank/DDBJ databases">
        <authorList>
            <person name="Chiriac C."/>
            <person name="Salcher M."/>
            <person name="Ghai R."/>
            <person name="Kavagutti S V."/>
        </authorList>
    </citation>
    <scope>NUCLEOTIDE SEQUENCE</scope>
</reference>
<dbReference type="EC" id="2.1.1.107" evidence="1"/>
<dbReference type="PANTHER" id="PTHR45790:SF3">
    <property type="entry name" value="S-ADENOSYL-L-METHIONINE-DEPENDENT UROPORPHYRINOGEN III METHYLTRANSFERASE, CHLOROPLASTIC"/>
    <property type="match status" value="1"/>
</dbReference>
<dbReference type="InterPro" id="IPR050161">
    <property type="entry name" value="Siro_Cobalamin_biosynth"/>
</dbReference>
<keyword evidence="3" id="KW-0808">Transferase</keyword>
<evidence type="ECO:0000256" key="2">
    <source>
        <dbReference type="ARBA" id="ARBA00022603"/>
    </source>
</evidence>
<evidence type="ECO:0000259" key="6">
    <source>
        <dbReference type="Pfam" id="PF00590"/>
    </source>
</evidence>
<proteinExistence type="predicted"/>
<dbReference type="Gene3D" id="3.40.1010.10">
    <property type="entry name" value="Cobalt-precorrin-4 Transmethylase, Domain 1"/>
    <property type="match status" value="1"/>
</dbReference>
<dbReference type="EMBL" id="CAEZXP010000001">
    <property type="protein sequence ID" value="CAB4690113.1"/>
    <property type="molecule type" value="Genomic_DNA"/>
</dbReference>
<evidence type="ECO:0000256" key="1">
    <source>
        <dbReference type="ARBA" id="ARBA00012162"/>
    </source>
</evidence>
<gene>
    <name evidence="7" type="ORF">UFOPK2399_00649</name>
</gene>
<dbReference type="PROSITE" id="PS00839">
    <property type="entry name" value="SUMT_1"/>
    <property type="match status" value="1"/>
</dbReference>
<keyword evidence="5" id="KW-0627">Porphyrin biosynthesis</keyword>
<dbReference type="InterPro" id="IPR014777">
    <property type="entry name" value="4pyrrole_Mease_sub1"/>
</dbReference>
<feature type="domain" description="Tetrapyrrole methylase" evidence="6">
    <location>
        <begin position="2"/>
        <end position="205"/>
    </location>
</feature>
<dbReference type="CDD" id="cd11642">
    <property type="entry name" value="SUMT"/>
    <property type="match status" value="1"/>
</dbReference>
<dbReference type="Pfam" id="PF00590">
    <property type="entry name" value="TP_methylase"/>
    <property type="match status" value="1"/>
</dbReference>
<dbReference type="InterPro" id="IPR003043">
    <property type="entry name" value="Uropor_MeTrfase_CS"/>
</dbReference>
<dbReference type="GO" id="GO:0019354">
    <property type="term" value="P:siroheme biosynthetic process"/>
    <property type="evidence" value="ECO:0007669"/>
    <property type="project" value="InterPro"/>
</dbReference>
<dbReference type="InterPro" id="IPR014776">
    <property type="entry name" value="4pyrrole_Mease_sub2"/>
</dbReference>